<evidence type="ECO:0000313" key="1">
    <source>
        <dbReference type="EMBL" id="MBA2847623.1"/>
    </source>
</evidence>
<dbReference type="Gene3D" id="1.10.10.10">
    <property type="entry name" value="Winged helix-like DNA-binding domain superfamily/Winged helix DNA-binding domain"/>
    <property type="match status" value="1"/>
</dbReference>
<dbReference type="Proteomes" id="UP000571854">
    <property type="component" value="Unassembled WGS sequence"/>
</dbReference>
<dbReference type="InterPro" id="IPR010863">
    <property type="entry name" value="EarA-like"/>
</dbReference>
<dbReference type="Pfam" id="PF07381">
    <property type="entry name" value="EarA"/>
    <property type="match status" value="1"/>
</dbReference>
<organism evidence="1 2">
    <name type="scientific">Methanococcus maripaludis</name>
    <name type="common">Methanococcus deltae</name>
    <dbReference type="NCBI Taxonomy" id="39152"/>
    <lineage>
        <taxon>Archaea</taxon>
        <taxon>Methanobacteriati</taxon>
        <taxon>Methanobacteriota</taxon>
        <taxon>Methanomada group</taxon>
        <taxon>Methanococci</taxon>
        <taxon>Methanococcales</taxon>
        <taxon>Methanococcaceae</taxon>
        <taxon>Methanococcus</taxon>
    </lineage>
</organism>
<sequence>MSFLGSEDRIFINPTIIRSLNKSKLRKKIVYFLYDIHPHGTYLSELSRRVKSDPSNVLGCLKGMGNRYNGSSSLIELGLVNCDGKEGMKIYQMTTYGKTVVEYLKDYDSADNW</sequence>
<evidence type="ECO:0008006" key="3">
    <source>
        <dbReference type="Google" id="ProtNLM"/>
    </source>
</evidence>
<evidence type="ECO:0000313" key="2">
    <source>
        <dbReference type="Proteomes" id="UP000571854"/>
    </source>
</evidence>
<accession>A0A7J9NQ84</accession>
<name>A0A7J9NQ84_METMI</name>
<reference evidence="1 2" key="1">
    <citation type="submission" date="2020-07" db="EMBL/GenBank/DDBJ databases">
        <title>Genomic Encyclopedia of Type Strains, Phase IV (KMG-V): Genome sequencing to study the core and pangenomes of soil and plant-associated prokaryotes.</title>
        <authorList>
            <person name="Whitman W."/>
        </authorList>
    </citation>
    <scope>NUCLEOTIDE SEQUENCE [LARGE SCALE GENOMIC DNA]</scope>
    <source>
        <strain evidence="1 2">A5</strain>
    </source>
</reference>
<dbReference type="AlphaFoldDB" id="A0A7J9NQ84"/>
<gene>
    <name evidence="1" type="ORF">HNP88_001807</name>
</gene>
<proteinExistence type="predicted"/>
<dbReference type="InterPro" id="IPR036390">
    <property type="entry name" value="WH_DNA-bd_sf"/>
</dbReference>
<comment type="caution">
    <text evidence="1">The sequence shown here is derived from an EMBL/GenBank/DDBJ whole genome shotgun (WGS) entry which is preliminary data.</text>
</comment>
<dbReference type="EMBL" id="JACDUJ010000001">
    <property type="protein sequence ID" value="MBA2847623.1"/>
    <property type="molecule type" value="Genomic_DNA"/>
</dbReference>
<dbReference type="SUPFAM" id="SSF46785">
    <property type="entry name" value="Winged helix' DNA-binding domain"/>
    <property type="match status" value="1"/>
</dbReference>
<protein>
    <recommendedName>
        <fullName evidence="3">Transcriptional regulator</fullName>
    </recommendedName>
</protein>
<dbReference type="InterPro" id="IPR036388">
    <property type="entry name" value="WH-like_DNA-bd_sf"/>
</dbReference>